<dbReference type="InterPro" id="IPR002686">
    <property type="entry name" value="Transposase_17"/>
</dbReference>
<dbReference type="Gene3D" id="3.30.70.1290">
    <property type="entry name" value="Transposase IS200-like"/>
    <property type="match status" value="1"/>
</dbReference>
<evidence type="ECO:0000313" key="2">
    <source>
        <dbReference type="EMBL" id="MET3731038.1"/>
    </source>
</evidence>
<dbReference type="Pfam" id="PF01797">
    <property type="entry name" value="Y1_Tnp"/>
    <property type="match status" value="1"/>
</dbReference>
<dbReference type="SMART" id="SM01321">
    <property type="entry name" value="Y1_Tnp"/>
    <property type="match status" value="1"/>
</dbReference>
<dbReference type="SUPFAM" id="SSF143422">
    <property type="entry name" value="Transposase IS200-like"/>
    <property type="match status" value="1"/>
</dbReference>
<dbReference type="PANTHER" id="PTHR33360:SF2">
    <property type="entry name" value="TRANSPOSASE FOR INSERTION SEQUENCE ELEMENT IS200"/>
    <property type="match status" value="1"/>
</dbReference>
<dbReference type="NCBIfam" id="NF033573">
    <property type="entry name" value="transpos_IS200"/>
    <property type="match status" value="1"/>
</dbReference>
<comment type="caution">
    <text evidence="2">The sequence shown here is derived from an EMBL/GenBank/DDBJ whole genome shotgun (WGS) entry which is preliminary data.</text>
</comment>
<feature type="domain" description="Transposase IS200-like" evidence="1">
    <location>
        <begin position="5"/>
        <end position="119"/>
    </location>
</feature>
<evidence type="ECO:0000313" key="3">
    <source>
        <dbReference type="Proteomes" id="UP001549146"/>
    </source>
</evidence>
<sequence>MGDAFHQIYVQLVFAVKGRQSLIKDSWEIELYSYIGGILKEKGNKPLAINGMPDHIHIFYSHNPNLGISELVREIKKSSNIFINSKGFVLGKFEWQQGYGAFSYNKSAVSNVINYIDNQKIHHQKTSFQSEYKSLLEKFEIEYKEEYLFDWMD</sequence>
<dbReference type="EMBL" id="JBEPMO010000002">
    <property type="protein sequence ID" value="MET3731038.1"/>
    <property type="molecule type" value="Genomic_DNA"/>
</dbReference>
<dbReference type="InterPro" id="IPR036515">
    <property type="entry name" value="Transposase_17_sf"/>
</dbReference>
<reference evidence="2 3" key="1">
    <citation type="submission" date="2024-06" db="EMBL/GenBank/DDBJ databases">
        <title>Genomic Encyclopedia of Type Strains, Phase IV (KMG-IV): sequencing the most valuable type-strain genomes for metagenomic binning, comparative biology and taxonomic classification.</title>
        <authorList>
            <person name="Goeker M."/>
        </authorList>
    </citation>
    <scope>NUCLEOTIDE SEQUENCE [LARGE SCALE GENOMIC DNA]</scope>
    <source>
        <strain evidence="2 3">DSM 29388</strain>
    </source>
</reference>
<gene>
    <name evidence="2" type="ORF">ABID46_000597</name>
</gene>
<dbReference type="Proteomes" id="UP001549146">
    <property type="component" value="Unassembled WGS sequence"/>
</dbReference>
<accession>A0ABV2LR32</accession>
<keyword evidence="3" id="KW-1185">Reference proteome</keyword>
<evidence type="ECO:0000259" key="1">
    <source>
        <dbReference type="SMART" id="SM01321"/>
    </source>
</evidence>
<dbReference type="PANTHER" id="PTHR33360">
    <property type="entry name" value="TRANSPOSASE FOR INSERTION SEQUENCE ELEMENT IS200"/>
    <property type="match status" value="1"/>
</dbReference>
<name>A0ABV2LR32_9FLAO</name>
<protein>
    <submittedName>
        <fullName evidence="2">REP element-mobilizing transposase RayT</fullName>
    </submittedName>
</protein>
<organism evidence="2 3">
    <name type="scientific">Moheibacter stercoris</name>
    <dbReference type="NCBI Taxonomy" id="1628251"/>
    <lineage>
        <taxon>Bacteria</taxon>
        <taxon>Pseudomonadati</taxon>
        <taxon>Bacteroidota</taxon>
        <taxon>Flavobacteriia</taxon>
        <taxon>Flavobacteriales</taxon>
        <taxon>Weeksellaceae</taxon>
        <taxon>Moheibacter</taxon>
    </lineage>
</organism>
<proteinExistence type="predicted"/>
<dbReference type="RefSeq" id="WP_354506922.1">
    <property type="nucleotide sequence ID" value="NZ_JBEPMO010000002.1"/>
</dbReference>